<evidence type="ECO:0000313" key="3">
    <source>
        <dbReference type="EMBL" id="SNY46575.1"/>
    </source>
</evidence>
<evidence type="ECO:0000313" key="4">
    <source>
        <dbReference type="Proteomes" id="UP000231655"/>
    </source>
</evidence>
<keyword evidence="5" id="KW-1185">Reference proteome</keyword>
<dbReference type="InterPro" id="IPR000073">
    <property type="entry name" value="AB_hydrolase_1"/>
</dbReference>
<accession>A0A285IF25</accession>
<reference evidence="3 4" key="1">
    <citation type="submission" date="2017-09" db="EMBL/GenBank/DDBJ databases">
        <authorList>
            <person name="Ehlers B."/>
            <person name="Leendertz F.H."/>
        </authorList>
    </citation>
    <scope>NUCLEOTIDE SEQUENCE [LARGE SCALE GENOMIC DNA]</scope>
    <source>
        <strain evidence="3 4">CGMCC 1.12662</strain>
    </source>
</reference>
<dbReference type="Proteomes" id="UP000231702">
    <property type="component" value="Unassembled WGS sequence"/>
</dbReference>
<organism evidence="3 4">
    <name type="scientific">Pseudooceanicola antarcticus</name>
    <dbReference type="NCBI Taxonomy" id="1247613"/>
    <lineage>
        <taxon>Bacteria</taxon>
        <taxon>Pseudomonadati</taxon>
        <taxon>Pseudomonadota</taxon>
        <taxon>Alphaproteobacteria</taxon>
        <taxon>Rhodobacterales</taxon>
        <taxon>Paracoccaceae</taxon>
        <taxon>Pseudooceanicola</taxon>
    </lineage>
</organism>
<dbReference type="InterPro" id="IPR029058">
    <property type="entry name" value="AB_hydrolase_fold"/>
</dbReference>
<dbReference type="PANTHER" id="PTHR37017">
    <property type="entry name" value="AB HYDROLASE-1 DOMAIN-CONTAINING PROTEIN-RELATED"/>
    <property type="match status" value="1"/>
</dbReference>
<dbReference type="InterPro" id="IPR052897">
    <property type="entry name" value="Sec-Metab_Biosynth_Hydrolase"/>
</dbReference>
<dbReference type="EMBL" id="OBEA01000002">
    <property type="protein sequence ID" value="SNY46575.1"/>
    <property type="molecule type" value="Genomic_DNA"/>
</dbReference>
<name>A0A285IF25_9RHOB</name>
<dbReference type="Proteomes" id="UP000231655">
    <property type="component" value="Unassembled WGS sequence"/>
</dbReference>
<evidence type="ECO:0000313" key="5">
    <source>
        <dbReference type="Proteomes" id="UP000231702"/>
    </source>
</evidence>
<dbReference type="RefSeq" id="WP_097144783.1">
    <property type="nucleotide sequence ID" value="NZ_OBEA01000002.1"/>
</dbReference>
<evidence type="ECO:0000259" key="1">
    <source>
        <dbReference type="Pfam" id="PF12697"/>
    </source>
</evidence>
<dbReference type="OrthoDB" id="9814966at2"/>
<dbReference type="AlphaFoldDB" id="A0A285IF25"/>
<dbReference type="EMBL" id="PGTD01000016">
    <property type="protein sequence ID" value="PJE29130.1"/>
    <property type="molecule type" value="Genomic_DNA"/>
</dbReference>
<dbReference type="PANTHER" id="PTHR37017:SF11">
    <property type="entry name" value="ESTERASE_LIPASE_THIOESTERASE DOMAIN-CONTAINING PROTEIN"/>
    <property type="match status" value="1"/>
</dbReference>
<feature type="domain" description="AB hydrolase-1" evidence="1">
    <location>
        <begin position="4"/>
        <end position="228"/>
    </location>
</feature>
<reference evidence="2 5" key="2">
    <citation type="journal article" date="2018" name="Int. J. Syst. Evol. Microbiol.">
        <title>Pseudooceanicola lipolyticus sp. nov., a marine alphaproteobacterium, reclassification of Oceanicola flagellatus as Pseudooceanicola flagellatus comb. nov. and emended description of the genus Pseudooceanicola.</title>
        <authorList>
            <person name="Huang M.-M."/>
            <person name="Guo L.-L."/>
            <person name="Wu Y.-H."/>
            <person name="Lai Q.-L."/>
            <person name="Shao Z.-Z."/>
            <person name="Wang C.-S."/>
            <person name="Wu M."/>
            <person name="Xu X.-W."/>
        </authorList>
    </citation>
    <scope>NUCLEOTIDE SEQUENCE [LARGE SCALE GENOMIC DNA]</scope>
    <source>
        <strain evidence="2 5">Ar-45</strain>
    </source>
</reference>
<dbReference type="Pfam" id="PF12697">
    <property type="entry name" value="Abhydrolase_6"/>
    <property type="match status" value="1"/>
</dbReference>
<evidence type="ECO:0000313" key="2">
    <source>
        <dbReference type="EMBL" id="PJE29130.1"/>
    </source>
</evidence>
<dbReference type="Gene3D" id="3.40.50.1820">
    <property type="entry name" value="alpha/beta hydrolase"/>
    <property type="match status" value="1"/>
</dbReference>
<sequence>MARFVLIHGACHTGWCWHLVIPELLARGHLVTAPDLPGHGGDPRPHSDLTLEDYAHTVLDHAEQPSVLVGHSAGGFPISRAAELAPWRVQRLVYLCAFLPEDGRSLVDMANAWPEPPLKGIARQTADRAGYEVDEAADDSRFYHGLPGGLRAEARARLVAEPMRPHTQPIALGENWRRVPRSYIRCTKDLTISPDAQTEMAQRCDPKDRYDMPTGHSPFLEDPEGLAALLSRIAEDI</sequence>
<gene>
    <name evidence="2" type="ORF">CVM39_11890</name>
    <name evidence="3" type="ORF">SAMN06297129_0988</name>
</gene>
<protein>
    <submittedName>
        <fullName evidence="2 3">Esterase</fullName>
    </submittedName>
</protein>
<proteinExistence type="predicted"/>
<dbReference type="SUPFAM" id="SSF53474">
    <property type="entry name" value="alpha/beta-Hydrolases"/>
    <property type="match status" value="1"/>
</dbReference>